<dbReference type="RefSeq" id="WP_192599493.1">
    <property type="nucleotide sequence ID" value="NZ_JADBEL010000017.1"/>
</dbReference>
<proteinExistence type="predicted"/>
<dbReference type="Gene3D" id="3.40.50.720">
    <property type="entry name" value="NAD(P)-binding Rossmann-like Domain"/>
    <property type="match status" value="1"/>
</dbReference>
<gene>
    <name evidence="1" type="ORF">H4683_002923</name>
</gene>
<organism evidence="1 2">
    <name type="scientific">Sporosarcina limicola</name>
    <dbReference type="NCBI Taxonomy" id="34101"/>
    <lineage>
        <taxon>Bacteria</taxon>
        <taxon>Bacillati</taxon>
        <taxon>Bacillota</taxon>
        <taxon>Bacilli</taxon>
        <taxon>Bacillales</taxon>
        <taxon>Caryophanaceae</taxon>
        <taxon>Sporosarcina</taxon>
    </lineage>
</organism>
<protein>
    <submittedName>
        <fullName evidence="1">Lactate dehydrogenase-like 2-hydroxyacid dehydrogenase</fullName>
    </submittedName>
</protein>
<evidence type="ECO:0000313" key="2">
    <source>
        <dbReference type="Proteomes" id="UP000658225"/>
    </source>
</evidence>
<evidence type="ECO:0000313" key="1">
    <source>
        <dbReference type="EMBL" id="MBE1555803.1"/>
    </source>
</evidence>
<reference evidence="1" key="1">
    <citation type="submission" date="2020-10" db="EMBL/GenBank/DDBJ databases">
        <title>Genomic Encyclopedia of Type Strains, Phase IV (KMG-IV): sequencing the most valuable type-strain genomes for metagenomic binning, comparative biology and taxonomic classification.</title>
        <authorList>
            <person name="Goeker M."/>
        </authorList>
    </citation>
    <scope>NUCLEOTIDE SEQUENCE</scope>
    <source>
        <strain evidence="1">DSM 13886</strain>
    </source>
</reference>
<dbReference type="EMBL" id="JADBEL010000017">
    <property type="protein sequence ID" value="MBE1555803.1"/>
    <property type="molecule type" value="Genomic_DNA"/>
</dbReference>
<keyword evidence="2" id="KW-1185">Reference proteome</keyword>
<dbReference type="AlphaFoldDB" id="A0A927MJL0"/>
<name>A0A927MJL0_9BACL</name>
<accession>A0A927MJL0</accession>
<dbReference type="Proteomes" id="UP000658225">
    <property type="component" value="Unassembled WGS sequence"/>
</dbReference>
<comment type="caution">
    <text evidence="1">The sequence shown here is derived from an EMBL/GenBank/DDBJ whole genome shotgun (WGS) entry which is preliminary data.</text>
</comment>
<sequence length="49" mass="5688">MKPRIYITRKLDNQAVNPLQKNFDVGMWESESESVPRDILLQEVVEVDG</sequence>